<dbReference type="AlphaFoldDB" id="A0A6C0H8G0"/>
<organism evidence="1">
    <name type="scientific">viral metagenome</name>
    <dbReference type="NCBI Taxonomy" id="1070528"/>
    <lineage>
        <taxon>unclassified sequences</taxon>
        <taxon>metagenomes</taxon>
        <taxon>organismal metagenomes</taxon>
    </lineage>
</organism>
<proteinExistence type="predicted"/>
<name>A0A6C0H8G0_9ZZZZ</name>
<protein>
    <submittedName>
        <fullName evidence="1">Uncharacterized protein</fullName>
    </submittedName>
</protein>
<evidence type="ECO:0000313" key="1">
    <source>
        <dbReference type="EMBL" id="QHT76506.1"/>
    </source>
</evidence>
<dbReference type="EMBL" id="MN739897">
    <property type="protein sequence ID" value="QHT76506.1"/>
    <property type="molecule type" value="Genomic_DNA"/>
</dbReference>
<reference evidence="1" key="1">
    <citation type="journal article" date="2020" name="Nature">
        <title>Giant virus diversity and host interactions through global metagenomics.</title>
        <authorList>
            <person name="Schulz F."/>
            <person name="Roux S."/>
            <person name="Paez-Espino D."/>
            <person name="Jungbluth S."/>
            <person name="Walsh D.A."/>
            <person name="Denef V.J."/>
            <person name="McMahon K.D."/>
            <person name="Konstantinidis K.T."/>
            <person name="Eloe-Fadrosh E.A."/>
            <person name="Kyrpides N.C."/>
            <person name="Woyke T."/>
        </authorList>
    </citation>
    <scope>NUCLEOTIDE SEQUENCE</scope>
    <source>
        <strain evidence="1">GVMAG-M-3300023179-82</strain>
    </source>
</reference>
<sequence length="265" mass="31216">MTSKKIEFMNIICGNVENYYQDYNKKHIKDILKLITDITRIYNSCMPGMHTLHKCIIYFNKLMKDLKASSNISESLNVDNMYNIKIKIGEQLNIIENTNFYNIYLNISKMNSLTSQLIIIKDNLNVNVINTIHNLLGFIPIDKWSSITYKLSHTSKTNNIYYNKNETIIMLLNKLINSIQFINNETQNIINLDIIDDYINDFENNLIRYESTDTNIKLIKISIHNNIKNIDNSYIIIKNTIYSIFYELRELIKTVIKINTYLKNI</sequence>
<accession>A0A6C0H8G0</accession>